<sequence>MEVAQKENVLFITDKGYVDYKLPGGVQICTEEFIRYLNNAGFNIIIIKVSPDITLLKRIKLKLGIETYELYDSKIYISEIVNAIVKNQVKFVLFNQLNIAHWATLIRAKISIPLKCIGLSHGNESGDYLYEITKQDKVPTLIETWRIGKLIAKEKILFSTTLDAVVTISEHESYIDQWLGADKILFLPRILEPKFIKWEPEKNVIGFVGTLDHYPNYQGIELLANQLHVKAFNGILKLIGGPKSVGEKLARKYSFISYLGHLSNEELFHEVAKWSIFVNPIFWYARGSSTKASQIINWGIPILSTKAGIRGYHLSNTNFLTKQNKPEHLAALVIKKLGSTSELNTLKKISEGNASTFEITKWSAELKAFLEEL</sequence>
<accession>A0A4R0MY72</accession>
<dbReference type="SUPFAM" id="SSF53756">
    <property type="entry name" value="UDP-Glycosyltransferase/glycogen phosphorylase"/>
    <property type="match status" value="1"/>
</dbReference>
<dbReference type="Gene3D" id="3.40.50.2000">
    <property type="entry name" value="Glycogen Phosphorylase B"/>
    <property type="match status" value="1"/>
</dbReference>
<proteinExistence type="predicted"/>
<dbReference type="EMBL" id="SJSK01000002">
    <property type="protein sequence ID" value="TCC92258.1"/>
    <property type="molecule type" value="Genomic_DNA"/>
</dbReference>
<evidence type="ECO:0000313" key="2">
    <source>
        <dbReference type="Proteomes" id="UP000292884"/>
    </source>
</evidence>
<gene>
    <name evidence="1" type="ORF">EZ428_11060</name>
</gene>
<name>A0A4R0MY72_9SPHI</name>
<organism evidence="1 2">
    <name type="scientific">Pedobacter frigiditerrae</name>
    <dbReference type="NCBI Taxonomy" id="2530452"/>
    <lineage>
        <taxon>Bacteria</taxon>
        <taxon>Pseudomonadati</taxon>
        <taxon>Bacteroidota</taxon>
        <taxon>Sphingobacteriia</taxon>
        <taxon>Sphingobacteriales</taxon>
        <taxon>Sphingobacteriaceae</taxon>
        <taxon>Pedobacter</taxon>
    </lineage>
</organism>
<comment type="caution">
    <text evidence="1">The sequence shown here is derived from an EMBL/GenBank/DDBJ whole genome shotgun (WGS) entry which is preliminary data.</text>
</comment>
<dbReference type="AlphaFoldDB" id="A0A4R0MY72"/>
<keyword evidence="1" id="KW-0808">Transferase</keyword>
<protein>
    <submittedName>
        <fullName evidence="1">Glycosyltransferase</fullName>
    </submittedName>
</protein>
<keyword evidence="2" id="KW-1185">Reference proteome</keyword>
<dbReference type="OrthoDB" id="9807209at2"/>
<dbReference type="Proteomes" id="UP000292884">
    <property type="component" value="Unassembled WGS sequence"/>
</dbReference>
<reference evidence="1 2" key="1">
    <citation type="submission" date="2019-02" db="EMBL/GenBank/DDBJ databases">
        <title>Pedobacter sp. RP-1-13 sp. nov., isolated from Arctic soil.</title>
        <authorList>
            <person name="Dahal R.H."/>
        </authorList>
    </citation>
    <scope>NUCLEOTIDE SEQUENCE [LARGE SCALE GENOMIC DNA]</scope>
    <source>
        <strain evidence="1 2">RP-1-13</strain>
    </source>
</reference>
<evidence type="ECO:0000313" key="1">
    <source>
        <dbReference type="EMBL" id="TCC92258.1"/>
    </source>
</evidence>
<dbReference type="GO" id="GO:0016740">
    <property type="term" value="F:transferase activity"/>
    <property type="evidence" value="ECO:0007669"/>
    <property type="project" value="UniProtKB-KW"/>
</dbReference>